<protein>
    <submittedName>
        <fullName evidence="4">Mannosyltransferase B-like protein</fullName>
    </submittedName>
</protein>
<feature type="domain" description="Glycosyltransferase subfamily 4-like N-terminal" evidence="3">
    <location>
        <begin position="21"/>
        <end position="173"/>
    </location>
</feature>
<dbReference type="Pfam" id="PF13439">
    <property type="entry name" value="Glyco_transf_4"/>
    <property type="match status" value="1"/>
</dbReference>
<comment type="caution">
    <text evidence="4">The sequence shown here is derived from an EMBL/GenBank/DDBJ whole genome shotgun (WGS) entry which is preliminary data.</text>
</comment>
<evidence type="ECO:0000259" key="2">
    <source>
        <dbReference type="Pfam" id="PF00534"/>
    </source>
</evidence>
<dbReference type="PANTHER" id="PTHR46401:SF2">
    <property type="entry name" value="GLYCOSYLTRANSFERASE WBBK-RELATED"/>
    <property type="match status" value="1"/>
</dbReference>
<accession>A0A0G1X8S3</accession>
<dbReference type="GO" id="GO:0016757">
    <property type="term" value="F:glycosyltransferase activity"/>
    <property type="evidence" value="ECO:0007669"/>
    <property type="project" value="UniProtKB-KW"/>
</dbReference>
<dbReference type="Proteomes" id="UP000034913">
    <property type="component" value="Unassembled WGS sequence"/>
</dbReference>
<dbReference type="SUPFAM" id="SSF53756">
    <property type="entry name" value="UDP-Glycosyltransferase/glycogen phosphorylase"/>
    <property type="match status" value="1"/>
</dbReference>
<dbReference type="FunFam" id="3.40.50.2000:FF:000119">
    <property type="entry name" value="Glycosyl transferase group 1"/>
    <property type="match status" value="1"/>
</dbReference>
<dbReference type="Pfam" id="PF00534">
    <property type="entry name" value="Glycos_transf_1"/>
    <property type="match status" value="1"/>
</dbReference>
<evidence type="ECO:0000313" key="5">
    <source>
        <dbReference type="Proteomes" id="UP000034913"/>
    </source>
</evidence>
<proteinExistence type="predicted"/>
<name>A0A0G1X8S3_UNCK3</name>
<gene>
    <name evidence="4" type="ORF">VF00_C0001G0140</name>
</gene>
<dbReference type="EMBL" id="LCRB01000001">
    <property type="protein sequence ID" value="KKW27205.1"/>
    <property type="molecule type" value="Genomic_DNA"/>
</dbReference>
<evidence type="ECO:0000256" key="1">
    <source>
        <dbReference type="ARBA" id="ARBA00022679"/>
    </source>
</evidence>
<dbReference type="AlphaFoldDB" id="A0A0G1X8S3"/>
<dbReference type="InterPro" id="IPR028098">
    <property type="entry name" value="Glyco_trans_4-like_N"/>
</dbReference>
<dbReference type="InterPro" id="IPR001296">
    <property type="entry name" value="Glyco_trans_1"/>
</dbReference>
<dbReference type="PANTHER" id="PTHR46401">
    <property type="entry name" value="GLYCOSYLTRANSFERASE WBBK-RELATED"/>
    <property type="match status" value="1"/>
</dbReference>
<dbReference type="GO" id="GO:0009103">
    <property type="term" value="P:lipopolysaccharide biosynthetic process"/>
    <property type="evidence" value="ECO:0007669"/>
    <property type="project" value="TreeGrafter"/>
</dbReference>
<evidence type="ECO:0000259" key="3">
    <source>
        <dbReference type="Pfam" id="PF13439"/>
    </source>
</evidence>
<reference evidence="4 5" key="1">
    <citation type="journal article" date="2015" name="Nature">
        <title>rRNA introns, odd ribosomes, and small enigmatic genomes across a large radiation of phyla.</title>
        <authorList>
            <person name="Brown C.T."/>
            <person name="Hug L.A."/>
            <person name="Thomas B.C."/>
            <person name="Sharon I."/>
            <person name="Castelle C.J."/>
            <person name="Singh A."/>
            <person name="Wilkins M.J."/>
            <person name="Williams K.H."/>
            <person name="Banfield J.F."/>
        </authorList>
    </citation>
    <scope>NUCLEOTIDE SEQUENCE [LARGE SCALE GENOMIC DNA]</scope>
</reference>
<feature type="domain" description="Glycosyl transferase family 1" evidence="2">
    <location>
        <begin position="197"/>
        <end position="352"/>
    </location>
</feature>
<evidence type="ECO:0000313" key="4">
    <source>
        <dbReference type="EMBL" id="KKW27205.1"/>
    </source>
</evidence>
<dbReference type="Gene3D" id="3.40.50.2000">
    <property type="entry name" value="Glycogen Phosphorylase B"/>
    <property type="match status" value="2"/>
</dbReference>
<dbReference type="CDD" id="cd03809">
    <property type="entry name" value="GT4_MtfB-like"/>
    <property type="match status" value="1"/>
</dbReference>
<sequence length="383" mass="43603">MSKPYHIGIDARLFGTAQATGVGTYAEELVAHLIKLDTINRYTAFVLPEVAEFFPLYAPNLDKKAVTYAHYTYGEQFGYPSVLRRAKLDLIHYTNFNSPILFKSIKSVVTIHDLTLWFFPGRRQTSWFRRWVYRYVIRQSCLNATRIIAISQGTKRDIVEHLGVDAGKIDVVYGAAPKRYRHIDDPKKTEMIKTKYNISRPFFLYVGQWRHHKNLVRLVRAFALLKHRYNIDYQLVLVGKSDPLAPEVPATIKQMNLQDSVVTTGYVADADLPYFYSEAEAFIFPSLYEGFGIPPLEAMASGTPVLSSNASVMPEVLGSAALYFDPTNIEDIAQAMYKLATTFRLRKELRDKGLAQAKKYSFARMAKETLAVYQKALTPLPKT</sequence>
<organism evidence="4 5">
    <name type="scientific">candidate division Kazan bacterium GW2011_GWB1_52_7</name>
    <dbReference type="NCBI Taxonomy" id="1620414"/>
    <lineage>
        <taxon>Bacteria</taxon>
        <taxon>Bacteria division Kazan-3B-28</taxon>
    </lineage>
</organism>
<keyword evidence="1 4" id="KW-0808">Transferase</keyword>
<keyword evidence="4" id="KW-0328">Glycosyltransferase</keyword>